<dbReference type="PANTHER" id="PTHR21716">
    <property type="entry name" value="TRANSMEMBRANE PROTEIN"/>
    <property type="match status" value="1"/>
</dbReference>
<dbReference type="EMBL" id="JBHMBS010000057">
    <property type="protein sequence ID" value="MFB9682356.1"/>
    <property type="molecule type" value="Genomic_DNA"/>
</dbReference>
<feature type="transmembrane region" description="Helical" evidence="9">
    <location>
        <begin position="474"/>
        <end position="505"/>
    </location>
</feature>
<keyword evidence="5 9" id="KW-0812">Transmembrane</keyword>
<evidence type="ECO:0000256" key="2">
    <source>
        <dbReference type="ARBA" id="ARBA00009773"/>
    </source>
</evidence>
<keyword evidence="3" id="KW-0813">Transport</keyword>
<dbReference type="Proteomes" id="UP001589610">
    <property type="component" value="Unassembled WGS sequence"/>
</dbReference>
<evidence type="ECO:0000313" key="11">
    <source>
        <dbReference type="Proteomes" id="UP001589610"/>
    </source>
</evidence>
<evidence type="ECO:0000256" key="8">
    <source>
        <dbReference type="SAM" id="MobiDB-lite"/>
    </source>
</evidence>
<proteinExistence type="inferred from homology"/>
<organism evidence="10 11">
    <name type="scientific">Streptosporangium vulgare</name>
    <dbReference type="NCBI Taxonomy" id="46190"/>
    <lineage>
        <taxon>Bacteria</taxon>
        <taxon>Bacillati</taxon>
        <taxon>Actinomycetota</taxon>
        <taxon>Actinomycetes</taxon>
        <taxon>Streptosporangiales</taxon>
        <taxon>Streptosporangiaceae</taxon>
        <taxon>Streptosporangium</taxon>
    </lineage>
</organism>
<feature type="compositionally biased region" description="Low complexity" evidence="8">
    <location>
        <begin position="134"/>
        <end position="155"/>
    </location>
</feature>
<evidence type="ECO:0000256" key="1">
    <source>
        <dbReference type="ARBA" id="ARBA00004651"/>
    </source>
</evidence>
<feature type="transmembrane region" description="Helical" evidence="9">
    <location>
        <begin position="237"/>
        <end position="259"/>
    </location>
</feature>
<evidence type="ECO:0000256" key="3">
    <source>
        <dbReference type="ARBA" id="ARBA00022448"/>
    </source>
</evidence>
<evidence type="ECO:0000256" key="5">
    <source>
        <dbReference type="ARBA" id="ARBA00022692"/>
    </source>
</evidence>
<dbReference type="InterPro" id="IPR002549">
    <property type="entry name" value="AI-2E-like"/>
</dbReference>
<name>A0ABV5TT90_9ACTN</name>
<feature type="transmembrane region" description="Helical" evidence="9">
    <location>
        <begin position="374"/>
        <end position="397"/>
    </location>
</feature>
<feature type="transmembrane region" description="Helical" evidence="9">
    <location>
        <begin position="182"/>
        <end position="199"/>
    </location>
</feature>
<keyword evidence="4" id="KW-1003">Cell membrane</keyword>
<feature type="compositionally biased region" description="Low complexity" evidence="8">
    <location>
        <begin position="60"/>
        <end position="119"/>
    </location>
</feature>
<feature type="transmembrane region" description="Helical" evidence="9">
    <location>
        <begin position="431"/>
        <end position="454"/>
    </location>
</feature>
<feature type="compositionally biased region" description="Low complexity" evidence="8">
    <location>
        <begin position="1"/>
        <end position="50"/>
    </location>
</feature>
<feature type="transmembrane region" description="Helical" evidence="9">
    <location>
        <begin position="205"/>
        <end position="225"/>
    </location>
</feature>
<protein>
    <submittedName>
        <fullName evidence="10">AI-2E family transporter</fullName>
    </submittedName>
</protein>
<gene>
    <name evidence="10" type="ORF">ACFFRH_43405</name>
</gene>
<dbReference type="RefSeq" id="WP_344748746.1">
    <property type="nucleotide sequence ID" value="NZ_BAAAWW010000168.1"/>
</dbReference>
<evidence type="ECO:0000256" key="4">
    <source>
        <dbReference type="ARBA" id="ARBA00022475"/>
    </source>
</evidence>
<evidence type="ECO:0000256" key="9">
    <source>
        <dbReference type="SAM" id="Phobius"/>
    </source>
</evidence>
<keyword evidence="7 9" id="KW-0472">Membrane</keyword>
<reference evidence="10 11" key="1">
    <citation type="submission" date="2024-09" db="EMBL/GenBank/DDBJ databases">
        <authorList>
            <person name="Sun Q."/>
            <person name="Mori K."/>
        </authorList>
    </citation>
    <scope>NUCLEOTIDE SEQUENCE [LARGE SCALE GENOMIC DNA]</scope>
    <source>
        <strain evidence="10 11">JCM 3028</strain>
    </source>
</reference>
<dbReference type="Pfam" id="PF01594">
    <property type="entry name" value="AI-2E_transport"/>
    <property type="match status" value="1"/>
</dbReference>
<keyword evidence="6 9" id="KW-1133">Transmembrane helix</keyword>
<keyword evidence="11" id="KW-1185">Reference proteome</keyword>
<sequence length="516" mass="51936">MPEPISADRATAAATSPPAPGVPSAEVVTPAGSAPAAETAEPATSAEPAGVVTSAGPVEATSTAGSTGTTSSAGPTGDASPDGPAAATTSAGPAGAATSAGAEAAASAGPAAEPAGPEPILTSAGPLILPDLPPAGSGAPASGAAPAGTATVSSSDAATPPSGAATSLPFGRPGRSMSNNPFVFGFTAALGVLTAWWLVQAVMSASSVLILIIVSLFLAIGLNPAVEFLQRRNVPRVAAITAVFLGVILVFVGFGLAVVPPLTTQSAQFVEQLPQYVQELQNNPMIRDLDQRFQLLEKLQTYVTSGDFGTQMFGGVLGIGTVLIGAVFNSLTVLVLTLYFLGSLKSLKRMAYRLVPRTRRTRATLLGDQIIDSIGGYVAGNLIISLIAGVTTFFFLSIMQVPYALALALIVALTDLIPLVGAFIGAGVASLVGFFVSPTVGVVCLIFFTIYQQIENYWIAPAVMKSSVDVPPLATIVGALLGGALLGVVGALLGIPLAAAILLIVREVVMPRQEQA</sequence>
<feature type="region of interest" description="Disordered" evidence="8">
    <location>
        <begin position="1"/>
        <end position="172"/>
    </location>
</feature>
<comment type="caution">
    <text evidence="10">The sequence shown here is derived from an EMBL/GenBank/DDBJ whole genome shotgun (WGS) entry which is preliminary data.</text>
</comment>
<dbReference type="PANTHER" id="PTHR21716:SF53">
    <property type="entry name" value="PERMEASE PERM-RELATED"/>
    <property type="match status" value="1"/>
</dbReference>
<evidence type="ECO:0000313" key="10">
    <source>
        <dbReference type="EMBL" id="MFB9682356.1"/>
    </source>
</evidence>
<evidence type="ECO:0000256" key="7">
    <source>
        <dbReference type="ARBA" id="ARBA00023136"/>
    </source>
</evidence>
<feature type="transmembrane region" description="Helical" evidence="9">
    <location>
        <begin position="312"/>
        <end position="341"/>
    </location>
</feature>
<accession>A0ABV5TT90</accession>
<comment type="subcellular location">
    <subcellularLocation>
        <location evidence="1">Cell membrane</location>
        <topology evidence="1">Multi-pass membrane protein</topology>
    </subcellularLocation>
</comment>
<evidence type="ECO:0000256" key="6">
    <source>
        <dbReference type="ARBA" id="ARBA00022989"/>
    </source>
</evidence>
<feature type="transmembrane region" description="Helical" evidence="9">
    <location>
        <begin position="403"/>
        <end position="424"/>
    </location>
</feature>
<comment type="similarity">
    <text evidence="2">Belongs to the autoinducer-2 exporter (AI-2E) (TC 2.A.86) family.</text>
</comment>